<gene>
    <name evidence="1" type="ORF">D910_00584</name>
</gene>
<reference evidence="1 2" key="1">
    <citation type="journal article" date="2013" name="Genome Biol.">
        <title>Draft genome of the mountain pine beetle, Dendroctonus ponderosae Hopkins, a major forest pest.</title>
        <authorList>
            <person name="Keeling C.I."/>
            <person name="Yuen M.M."/>
            <person name="Liao N.Y."/>
            <person name="Docking T.R."/>
            <person name="Chan S.K."/>
            <person name="Taylor G.A."/>
            <person name="Palmquist D.L."/>
            <person name="Jackman S.D."/>
            <person name="Nguyen A."/>
            <person name="Li M."/>
            <person name="Henderson H."/>
            <person name="Janes J.K."/>
            <person name="Zhao Y."/>
            <person name="Pandoh P."/>
            <person name="Moore R."/>
            <person name="Sperling F.A."/>
            <person name="Huber D.P."/>
            <person name="Birol I."/>
            <person name="Jones S.J."/>
            <person name="Bohlmann J."/>
        </authorList>
    </citation>
    <scope>NUCLEOTIDE SEQUENCE</scope>
</reference>
<evidence type="ECO:0000313" key="1">
    <source>
        <dbReference type="EMBL" id="ERL83533.1"/>
    </source>
</evidence>
<proteinExistence type="predicted"/>
<accession>U4TUC4</accession>
<sequence>MSRIKKIHISNRHLWRLVKKNVEAVENDE</sequence>
<dbReference type="AlphaFoldDB" id="U4TUC4"/>
<protein>
    <submittedName>
        <fullName evidence="1">Uncharacterized protein</fullName>
    </submittedName>
</protein>
<dbReference type="EMBL" id="KB630312">
    <property type="protein sequence ID" value="ERL83533.1"/>
    <property type="molecule type" value="Genomic_DNA"/>
</dbReference>
<name>U4TUC4_DENPD</name>
<evidence type="ECO:0000313" key="2">
    <source>
        <dbReference type="Proteomes" id="UP000030742"/>
    </source>
</evidence>
<dbReference type="Proteomes" id="UP000030742">
    <property type="component" value="Unassembled WGS sequence"/>
</dbReference>
<organism evidence="1 2">
    <name type="scientific">Dendroctonus ponderosae</name>
    <name type="common">Mountain pine beetle</name>
    <dbReference type="NCBI Taxonomy" id="77166"/>
    <lineage>
        <taxon>Eukaryota</taxon>
        <taxon>Metazoa</taxon>
        <taxon>Ecdysozoa</taxon>
        <taxon>Arthropoda</taxon>
        <taxon>Hexapoda</taxon>
        <taxon>Insecta</taxon>
        <taxon>Pterygota</taxon>
        <taxon>Neoptera</taxon>
        <taxon>Endopterygota</taxon>
        <taxon>Coleoptera</taxon>
        <taxon>Polyphaga</taxon>
        <taxon>Cucujiformia</taxon>
        <taxon>Curculionidae</taxon>
        <taxon>Scolytinae</taxon>
        <taxon>Dendroctonus</taxon>
    </lineage>
</organism>